<name>A7GMT0_BACCN</name>
<dbReference type="Proteomes" id="UP000002300">
    <property type="component" value="Chromosome"/>
</dbReference>
<dbReference type="InterPro" id="IPR039422">
    <property type="entry name" value="MarR/SlyA-like"/>
</dbReference>
<accession>A7GMT0</accession>
<evidence type="ECO:0000313" key="3">
    <source>
        <dbReference type="EMBL" id="ABS21438.1"/>
    </source>
</evidence>
<reference evidence="3 4" key="1">
    <citation type="journal article" date="2008" name="Chem. Biol. Interact.">
        <title>Extending the Bacillus cereus group genomics to putative food-borne pathogens of different toxicity.</title>
        <authorList>
            <person name="Lapidus A."/>
            <person name="Goltsman E."/>
            <person name="Auger S."/>
            <person name="Galleron N."/>
            <person name="Segurens B."/>
            <person name="Dossat C."/>
            <person name="Land M.L."/>
            <person name="Broussolle V."/>
            <person name="Brillard J."/>
            <person name="Guinebretiere M.H."/>
            <person name="Sanchis V."/>
            <person name="Nguen-The C."/>
            <person name="Lereclus D."/>
            <person name="Richardson P."/>
            <person name="Wincker P."/>
            <person name="Weissenbach J."/>
            <person name="Ehrlich S.D."/>
            <person name="Sorokin A."/>
        </authorList>
    </citation>
    <scope>NUCLEOTIDE SEQUENCE [LARGE SCALE GENOMIC DNA]</scope>
    <source>
        <strain evidence="4">DSM 22905 / CIP 110041 / 391-98 / NVH 391-98</strain>
    </source>
</reference>
<dbReference type="EMBL" id="CP000764">
    <property type="protein sequence ID" value="ABS21438.1"/>
    <property type="molecule type" value="Genomic_DNA"/>
</dbReference>
<dbReference type="eggNOG" id="COG1846">
    <property type="taxonomic scope" value="Bacteria"/>
</dbReference>
<evidence type="ECO:0000259" key="2">
    <source>
        <dbReference type="PROSITE" id="PS50995"/>
    </source>
</evidence>
<dbReference type="InterPro" id="IPR036388">
    <property type="entry name" value="WH-like_DNA-bd_sf"/>
</dbReference>
<dbReference type="SMART" id="SM00347">
    <property type="entry name" value="HTH_MARR"/>
    <property type="match status" value="1"/>
</dbReference>
<dbReference type="HOGENOM" id="CLU_083287_27_4_9"/>
<dbReference type="InterPro" id="IPR036390">
    <property type="entry name" value="WH_DNA-bd_sf"/>
</dbReference>
<feature type="domain" description="HTH marR-type" evidence="2">
    <location>
        <begin position="6"/>
        <end position="140"/>
    </location>
</feature>
<dbReference type="AlphaFoldDB" id="A7GMT0"/>
<gene>
    <name evidence="3" type="ordered locus">Bcer98_1112</name>
</gene>
<dbReference type="PANTHER" id="PTHR33164:SF67">
    <property type="entry name" value="TRANSCRIPTIONAL REGULATOR, MARR FAMILY"/>
    <property type="match status" value="1"/>
</dbReference>
<dbReference type="GO" id="GO:0003700">
    <property type="term" value="F:DNA-binding transcription factor activity"/>
    <property type="evidence" value="ECO:0007669"/>
    <property type="project" value="InterPro"/>
</dbReference>
<dbReference type="SUPFAM" id="SSF46785">
    <property type="entry name" value="Winged helix' DNA-binding domain"/>
    <property type="match status" value="1"/>
</dbReference>
<evidence type="ECO:0000256" key="1">
    <source>
        <dbReference type="ARBA" id="ARBA00023125"/>
    </source>
</evidence>
<dbReference type="PRINTS" id="PR00598">
    <property type="entry name" value="HTHMARR"/>
</dbReference>
<dbReference type="PROSITE" id="PS50995">
    <property type="entry name" value="HTH_MARR_2"/>
    <property type="match status" value="1"/>
</dbReference>
<proteinExistence type="predicted"/>
<keyword evidence="4" id="KW-1185">Reference proteome</keyword>
<dbReference type="STRING" id="315749.Bcer98_1112"/>
<keyword evidence="1" id="KW-0238">DNA-binding</keyword>
<dbReference type="KEGG" id="bcy:Bcer98_1112"/>
<evidence type="ECO:0000313" key="4">
    <source>
        <dbReference type="Proteomes" id="UP000002300"/>
    </source>
</evidence>
<dbReference type="Gene3D" id="1.10.10.10">
    <property type="entry name" value="Winged helix-like DNA-binding domain superfamily/Winged helix DNA-binding domain"/>
    <property type="match status" value="1"/>
</dbReference>
<dbReference type="InterPro" id="IPR000835">
    <property type="entry name" value="HTH_MarR-typ"/>
</dbReference>
<dbReference type="Pfam" id="PF01047">
    <property type="entry name" value="MarR"/>
    <property type="match status" value="1"/>
</dbReference>
<dbReference type="GO" id="GO:0006950">
    <property type="term" value="P:response to stress"/>
    <property type="evidence" value="ECO:0007669"/>
    <property type="project" value="TreeGrafter"/>
</dbReference>
<protein>
    <submittedName>
        <fullName evidence="3">Transcriptional regulator, MarR family</fullName>
    </submittedName>
</protein>
<organism evidence="3 4">
    <name type="scientific">Bacillus cytotoxicus (strain DSM 22905 / CIP 110041 / 391-98 / NVH 391-98)</name>
    <dbReference type="NCBI Taxonomy" id="315749"/>
    <lineage>
        <taxon>Bacteria</taxon>
        <taxon>Bacillati</taxon>
        <taxon>Bacillota</taxon>
        <taxon>Bacilli</taxon>
        <taxon>Bacillales</taxon>
        <taxon>Bacillaceae</taxon>
        <taxon>Bacillus</taxon>
        <taxon>Bacillus cereus group</taxon>
    </lineage>
</organism>
<sequence>MVSYNREQLMEDLSTNVFAMFRSLRNDIGKIFGGYIPWNEFVVLRILNRANKEMVSRVANELNVSNSHITAVTEKLIHKGFVTRSRSTSDRRVVYLEITEQGKELVAKMESAKRQYLKERFSALSEEEMECMIAISKKLI</sequence>
<dbReference type="PANTHER" id="PTHR33164">
    <property type="entry name" value="TRANSCRIPTIONAL REGULATOR, MARR FAMILY"/>
    <property type="match status" value="1"/>
</dbReference>
<dbReference type="GO" id="GO:0003677">
    <property type="term" value="F:DNA binding"/>
    <property type="evidence" value="ECO:0007669"/>
    <property type="project" value="UniProtKB-KW"/>
</dbReference>